<dbReference type="Pfam" id="PF10531">
    <property type="entry name" value="SLBB"/>
    <property type="match status" value="1"/>
</dbReference>
<dbReference type="InterPro" id="IPR019554">
    <property type="entry name" value="Soluble_ligand-bd"/>
</dbReference>
<reference evidence="4 5" key="1">
    <citation type="submission" date="2020-01" db="EMBL/GenBank/DDBJ databases">
        <title>Genomes of bacteria type strains.</title>
        <authorList>
            <person name="Chen J."/>
            <person name="Zhu S."/>
            <person name="Chen J."/>
        </authorList>
    </citation>
    <scope>NUCLEOTIDE SEQUENCE [LARGE SCALE GENOMIC DNA]</scope>
    <source>
        <strain evidence="4 5">KCTC 52919</strain>
    </source>
</reference>
<keyword evidence="5" id="KW-1185">Reference proteome</keyword>
<gene>
    <name evidence="4" type="ORF">GTW51_22550</name>
</gene>
<dbReference type="PROSITE" id="PS51257">
    <property type="entry name" value="PROKAR_LIPOPROTEIN"/>
    <property type="match status" value="1"/>
</dbReference>
<dbReference type="InterPro" id="IPR049712">
    <property type="entry name" value="Poly_export"/>
</dbReference>
<dbReference type="EMBL" id="JAAAMJ010000045">
    <property type="protein sequence ID" value="NDV89431.1"/>
    <property type="molecule type" value="Genomic_DNA"/>
</dbReference>
<dbReference type="Pfam" id="PF02563">
    <property type="entry name" value="Poly_export"/>
    <property type="match status" value="1"/>
</dbReference>
<dbReference type="Gene3D" id="3.30.1950.10">
    <property type="entry name" value="wza like domain"/>
    <property type="match status" value="1"/>
</dbReference>
<comment type="caution">
    <text evidence="4">The sequence shown here is derived from an EMBL/GenBank/DDBJ whole genome shotgun (WGS) entry which is preliminary data.</text>
</comment>
<feature type="domain" description="Polysaccharide export protein N-terminal" evidence="2">
    <location>
        <begin position="73"/>
        <end position="147"/>
    </location>
</feature>
<evidence type="ECO:0000256" key="1">
    <source>
        <dbReference type="ARBA" id="ARBA00022729"/>
    </source>
</evidence>
<dbReference type="GO" id="GO:0015159">
    <property type="term" value="F:polysaccharide transmembrane transporter activity"/>
    <property type="evidence" value="ECO:0007669"/>
    <property type="project" value="InterPro"/>
</dbReference>
<dbReference type="PANTHER" id="PTHR33619:SF3">
    <property type="entry name" value="POLYSACCHARIDE EXPORT PROTEIN GFCE-RELATED"/>
    <property type="match status" value="1"/>
</dbReference>
<dbReference type="Proteomes" id="UP000476332">
    <property type="component" value="Unassembled WGS sequence"/>
</dbReference>
<accession>A0A6L9MNR1</accession>
<organism evidence="4 5">
    <name type="scientific">Aurantimonas aggregata</name>
    <dbReference type="NCBI Taxonomy" id="2047720"/>
    <lineage>
        <taxon>Bacteria</taxon>
        <taxon>Pseudomonadati</taxon>
        <taxon>Pseudomonadota</taxon>
        <taxon>Alphaproteobacteria</taxon>
        <taxon>Hyphomicrobiales</taxon>
        <taxon>Aurantimonadaceae</taxon>
        <taxon>Aurantimonas</taxon>
    </lineage>
</organism>
<dbReference type="AlphaFoldDB" id="A0A6L9MNR1"/>
<dbReference type="Gene3D" id="3.10.560.10">
    <property type="entry name" value="Outer membrane lipoprotein wza domain like"/>
    <property type="match status" value="1"/>
</dbReference>
<dbReference type="PANTHER" id="PTHR33619">
    <property type="entry name" value="POLYSACCHARIDE EXPORT PROTEIN GFCE-RELATED"/>
    <property type="match status" value="1"/>
</dbReference>
<evidence type="ECO:0000313" key="4">
    <source>
        <dbReference type="EMBL" id="NDV89431.1"/>
    </source>
</evidence>
<protein>
    <submittedName>
        <fullName evidence="4">Polysaccharide export protein</fullName>
    </submittedName>
</protein>
<proteinExistence type="predicted"/>
<evidence type="ECO:0000259" key="2">
    <source>
        <dbReference type="Pfam" id="PF02563"/>
    </source>
</evidence>
<keyword evidence="1" id="KW-0732">Signal</keyword>
<sequence length="260" mass="26840">MVRRIGSASCNFPAKAVFGLSVAVALSGCTSDSGPSLAAASPETSSAYASAGTATDSLRLVESLPPPINTRDGSDQLLSPNDVLEIDVFQVDDLDRTVQVDSSGQITVPLVGSVAAAGKSVRALEAELESSYGAKYLQSPDITVFVKESAGQKVTVDGEVARAGLYPVTAGSSLLQVLAQAGGFRPVADATQVYLFRDYGNQRLVTNVNVSDIRAGKGTDPRVFGGDTVVVFSSARKVAIQNLKEAFGLASSAARLAVIP</sequence>
<name>A0A6L9MNR1_9HYPH</name>
<evidence type="ECO:0000313" key="5">
    <source>
        <dbReference type="Proteomes" id="UP000476332"/>
    </source>
</evidence>
<dbReference type="InterPro" id="IPR003715">
    <property type="entry name" value="Poly_export_N"/>
</dbReference>
<evidence type="ECO:0000259" key="3">
    <source>
        <dbReference type="Pfam" id="PF10531"/>
    </source>
</evidence>
<feature type="domain" description="Soluble ligand binding" evidence="3">
    <location>
        <begin position="153"/>
        <end position="198"/>
    </location>
</feature>